<comment type="caution">
    <text evidence="1">The sequence shown here is derived from an EMBL/GenBank/DDBJ whole genome shotgun (WGS) entry which is preliminary data.</text>
</comment>
<reference evidence="1" key="1">
    <citation type="journal article" date="2022" name="bioRxiv">
        <title>Sequencing and chromosome-scale assembly of the giantPleurodeles waltlgenome.</title>
        <authorList>
            <person name="Brown T."/>
            <person name="Elewa A."/>
            <person name="Iarovenko S."/>
            <person name="Subramanian E."/>
            <person name="Araus A.J."/>
            <person name="Petzold A."/>
            <person name="Susuki M."/>
            <person name="Suzuki K.-i.T."/>
            <person name="Hayashi T."/>
            <person name="Toyoda A."/>
            <person name="Oliveira C."/>
            <person name="Osipova E."/>
            <person name="Leigh N.D."/>
            <person name="Simon A."/>
            <person name="Yun M.H."/>
        </authorList>
    </citation>
    <scope>NUCLEOTIDE SEQUENCE</scope>
    <source>
        <strain evidence="1">20211129_DDA</strain>
        <tissue evidence="1">Liver</tissue>
    </source>
</reference>
<organism evidence="1 2">
    <name type="scientific">Pleurodeles waltl</name>
    <name type="common">Iberian ribbed newt</name>
    <dbReference type="NCBI Taxonomy" id="8319"/>
    <lineage>
        <taxon>Eukaryota</taxon>
        <taxon>Metazoa</taxon>
        <taxon>Chordata</taxon>
        <taxon>Craniata</taxon>
        <taxon>Vertebrata</taxon>
        <taxon>Euteleostomi</taxon>
        <taxon>Amphibia</taxon>
        <taxon>Batrachia</taxon>
        <taxon>Caudata</taxon>
        <taxon>Salamandroidea</taxon>
        <taxon>Salamandridae</taxon>
        <taxon>Pleurodelinae</taxon>
        <taxon>Pleurodeles</taxon>
    </lineage>
</organism>
<keyword evidence="2" id="KW-1185">Reference proteome</keyword>
<accession>A0AAV7RFY4</accession>
<name>A0AAV7RFY4_PLEWA</name>
<dbReference type="Proteomes" id="UP001066276">
    <property type="component" value="Chromosome 5"/>
</dbReference>
<evidence type="ECO:0000313" key="1">
    <source>
        <dbReference type="EMBL" id="KAJ1149763.1"/>
    </source>
</evidence>
<protein>
    <submittedName>
        <fullName evidence="1">Uncharacterized protein</fullName>
    </submittedName>
</protein>
<sequence>MVAARVPPRYAFGDRGHFKINKTYRVSCNFVFPRLLHLTTRMGSPDAADLRGKSLVCGYSILEAVTTVLVLPSATPEERSERGSKDQTVAARVPPWYAFGDRGHFKINKTYRVSCNFVFPRLLQTVYNNT</sequence>
<dbReference type="EMBL" id="JANPWB010000009">
    <property type="protein sequence ID" value="KAJ1149763.1"/>
    <property type="molecule type" value="Genomic_DNA"/>
</dbReference>
<dbReference type="AlphaFoldDB" id="A0AAV7RFY4"/>
<proteinExistence type="predicted"/>
<evidence type="ECO:0000313" key="2">
    <source>
        <dbReference type="Proteomes" id="UP001066276"/>
    </source>
</evidence>
<gene>
    <name evidence="1" type="ORF">NDU88_002568</name>
</gene>